<dbReference type="EMBL" id="GG658170">
    <property type="protein sequence ID" value="EEO29906.1"/>
    <property type="molecule type" value="Genomic_DNA"/>
</dbReference>
<organism evidence="9 10">
    <name type="scientific">Oxalobacter formigenes OXCC13</name>
    <dbReference type="NCBI Taxonomy" id="556269"/>
    <lineage>
        <taxon>Bacteria</taxon>
        <taxon>Pseudomonadati</taxon>
        <taxon>Pseudomonadota</taxon>
        <taxon>Betaproteobacteria</taxon>
        <taxon>Burkholderiales</taxon>
        <taxon>Oxalobacteraceae</taxon>
        <taxon>Oxalobacter</taxon>
    </lineage>
</organism>
<dbReference type="Gene3D" id="3.90.1640.30">
    <property type="match status" value="1"/>
</dbReference>
<keyword evidence="10" id="KW-1185">Reference proteome</keyword>
<dbReference type="PANTHER" id="PTHR30255">
    <property type="entry name" value="SINGLE-STRANDED-DNA-SPECIFIC EXONUCLEASE RECJ"/>
    <property type="match status" value="1"/>
</dbReference>
<dbReference type="Pfam" id="PF17768">
    <property type="entry name" value="RecJ_OB"/>
    <property type="match status" value="1"/>
</dbReference>
<dbReference type="InterPro" id="IPR001667">
    <property type="entry name" value="DDH_dom"/>
</dbReference>
<dbReference type="InterPro" id="IPR003156">
    <property type="entry name" value="DHHA1_dom"/>
</dbReference>
<dbReference type="HOGENOM" id="CLU_009736_5_1_4"/>
<feature type="domain" description="DHHA1" evidence="7">
    <location>
        <begin position="352"/>
        <end position="449"/>
    </location>
</feature>
<evidence type="ECO:0000256" key="4">
    <source>
        <dbReference type="ARBA" id="ARBA00022801"/>
    </source>
</evidence>
<gene>
    <name evidence="9" type="primary">recJ</name>
    <name evidence="9" type="ORF">OFBG_00934</name>
</gene>
<reference evidence="9 10" key="1">
    <citation type="submission" date="2009-02" db="EMBL/GenBank/DDBJ databases">
        <title>The Genome Sequence of Oxalobacter formigenes OXCC13.</title>
        <authorList>
            <consortium name="The Broad Institute Genome Sequencing Platform"/>
            <person name="Ward D."/>
            <person name="Young S.K."/>
            <person name="Kodira C.D."/>
            <person name="Zeng Q."/>
            <person name="Koehrsen M."/>
            <person name="Alvarado L."/>
            <person name="Berlin A."/>
            <person name="Borenstein D."/>
            <person name="Chen Z."/>
            <person name="Engels R."/>
            <person name="Freedman E."/>
            <person name="Gellesch M."/>
            <person name="Goldberg J."/>
            <person name="Griggs A."/>
            <person name="Gujja S."/>
            <person name="Heiman D."/>
            <person name="Hepburn T."/>
            <person name="Howarth C."/>
            <person name="Jen D."/>
            <person name="Larson L."/>
            <person name="Lewis B."/>
            <person name="Mehta T."/>
            <person name="Park D."/>
            <person name="Pearson M."/>
            <person name="Roberts A."/>
            <person name="Saif S."/>
            <person name="Shea T."/>
            <person name="Shenoy N."/>
            <person name="Sisk P."/>
            <person name="Stolte C."/>
            <person name="Sykes S."/>
            <person name="Walk T."/>
            <person name="White J."/>
            <person name="Yandava C."/>
            <person name="Allison M.J."/>
            <person name="Lander E."/>
            <person name="Nusbaum C."/>
            <person name="Galagan J."/>
            <person name="Birren B."/>
        </authorList>
    </citation>
    <scope>NUCLEOTIDE SEQUENCE [LARGE SCALE GENOMIC DNA]</scope>
    <source>
        <strain evidence="9 10">OXCC13</strain>
    </source>
</reference>
<dbReference type="GO" id="GO:0006281">
    <property type="term" value="P:DNA repair"/>
    <property type="evidence" value="ECO:0007669"/>
    <property type="project" value="InterPro"/>
</dbReference>
<evidence type="ECO:0000259" key="7">
    <source>
        <dbReference type="Pfam" id="PF02272"/>
    </source>
</evidence>
<dbReference type="Gene3D" id="3.10.310.30">
    <property type="match status" value="1"/>
</dbReference>
<evidence type="ECO:0000256" key="5">
    <source>
        <dbReference type="ARBA" id="ARBA00022839"/>
    </source>
</evidence>
<dbReference type="InterPro" id="IPR041122">
    <property type="entry name" value="RecJ_OB"/>
</dbReference>
<dbReference type="FunFam" id="3.90.1640.30:FF:000001">
    <property type="entry name" value="Single-stranded-DNA-specific exonuclease RecJ"/>
    <property type="match status" value="1"/>
</dbReference>
<keyword evidence="4 9" id="KW-0378">Hydrolase</keyword>
<evidence type="ECO:0000256" key="1">
    <source>
        <dbReference type="ARBA" id="ARBA00005915"/>
    </source>
</evidence>
<proteinExistence type="inferred from homology"/>
<dbReference type="Pfam" id="PF01368">
    <property type="entry name" value="DHH"/>
    <property type="match status" value="1"/>
</dbReference>
<evidence type="ECO:0000256" key="3">
    <source>
        <dbReference type="ARBA" id="ARBA00022722"/>
    </source>
</evidence>
<dbReference type="NCBIfam" id="TIGR00644">
    <property type="entry name" value="recJ"/>
    <property type="match status" value="1"/>
</dbReference>
<protein>
    <recommendedName>
        <fullName evidence="2">Single-stranded-DNA-specific exonuclease RecJ</fullName>
    </recommendedName>
</protein>
<dbReference type="PANTHER" id="PTHR30255:SF2">
    <property type="entry name" value="SINGLE-STRANDED-DNA-SPECIFIC EXONUCLEASE RECJ"/>
    <property type="match status" value="1"/>
</dbReference>
<dbReference type="GO" id="GO:0003676">
    <property type="term" value="F:nucleic acid binding"/>
    <property type="evidence" value="ECO:0007669"/>
    <property type="project" value="InterPro"/>
</dbReference>
<dbReference type="GO" id="GO:0008409">
    <property type="term" value="F:5'-3' exonuclease activity"/>
    <property type="evidence" value="ECO:0007669"/>
    <property type="project" value="InterPro"/>
</dbReference>
<keyword evidence="3" id="KW-0540">Nuclease</keyword>
<dbReference type="InterPro" id="IPR051673">
    <property type="entry name" value="SSDNA_exonuclease_RecJ"/>
</dbReference>
<feature type="domain" description="RecJ OB" evidence="8">
    <location>
        <begin position="463"/>
        <end position="560"/>
    </location>
</feature>
<dbReference type="eggNOG" id="COG0608">
    <property type="taxonomic scope" value="Bacteria"/>
</dbReference>
<dbReference type="AlphaFoldDB" id="C3X9N0"/>
<dbReference type="GO" id="GO:0006310">
    <property type="term" value="P:DNA recombination"/>
    <property type="evidence" value="ECO:0007669"/>
    <property type="project" value="InterPro"/>
</dbReference>
<dbReference type="InterPro" id="IPR004610">
    <property type="entry name" value="RecJ"/>
</dbReference>
<feature type="domain" description="DDH" evidence="6">
    <location>
        <begin position="73"/>
        <end position="231"/>
    </location>
</feature>
<dbReference type="RefSeq" id="WP_005880692.1">
    <property type="nucleotide sequence ID" value="NZ_CP019430.1"/>
</dbReference>
<name>C3X9N0_OXAFO</name>
<sequence length="564" mass="62600">MTRITTRPYSRESFSQLCRTGIHPVLARIFAARGITQTEELSTGLSGMISPGQLAHIGDAAGFLADAIAAGRKITVIADYDCDGATACAVALRGLRLLGANVDYMVPNRFDNGYGLTPEIVRQAKEHHQTDIILTVDNGIASIKGIEEALASGMQVLVTDHHLPGDELPQNCIVVNPNQPDCSFPSKNLAGVGVMFYVLLALRAEMRRRRIFDEKTQPHLDQLLDLVALGTFADVVKLDANNRILVAQGLRRIRAGNMQPGMAALFQVSGRDFRKASPFDLGFTLGPRLNAAGRLSDMSLGIECLITDDRGKALEMADELNRINVERREIEADMRIEAREQISKIHPEDRATISILSEDWHQGIIGILASRIKEKYFRPAMAFARDKDGKIRGSGRSIPEFHLRDALDLVAKRHPGLIVQFGGHAMAAGLTLQPDGFDVFTQAFENVAKEWLTQTQLERIIETDGSLDDDCFTLDFIGLLDTQVWGHGFPVPVFCDEFTVINQRVLKEKHLRLQLERNGRNYTAIQFGNNATLPRRARLAYRLDANEFNGRTSVQLIVEHSERV</sequence>
<dbReference type="Pfam" id="PF02272">
    <property type="entry name" value="DHHA1"/>
    <property type="match status" value="1"/>
</dbReference>
<dbReference type="SUPFAM" id="SSF64182">
    <property type="entry name" value="DHH phosphoesterases"/>
    <property type="match status" value="1"/>
</dbReference>
<evidence type="ECO:0000259" key="6">
    <source>
        <dbReference type="Pfam" id="PF01368"/>
    </source>
</evidence>
<dbReference type="Proteomes" id="UP000005089">
    <property type="component" value="Unassembled WGS sequence"/>
</dbReference>
<dbReference type="STRING" id="847.BRW83_1217"/>
<dbReference type="OrthoDB" id="9809852at2"/>
<evidence type="ECO:0000256" key="2">
    <source>
        <dbReference type="ARBA" id="ARBA00019841"/>
    </source>
</evidence>
<evidence type="ECO:0000313" key="9">
    <source>
        <dbReference type="EMBL" id="EEO29906.1"/>
    </source>
</evidence>
<dbReference type="InterPro" id="IPR038763">
    <property type="entry name" value="DHH_sf"/>
</dbReference>
<comment type="similarity">
    <text evidence="1">Belongs to the RecJ family.</text>
</comment>
<dbReference type="GeneID" id="77135101"/>
<evidence type="ECO:0000313" key="10">
    <source>
        <dbReference type="Proteomes" id="UP000005089"/>
    </source>
</evidence>
<accession>C3X9N0</accession>
<keyword evidence="5 9" id="KW-0269">Exonuclease</keyword>
<evidence type="ECO:0000259" key="8">
    <source>
        <dbReference type="Pfam" id="PF17768"/>
    </source>
</evidence>